<feature type="compositionally biased region" description="Basic and acidic residues" evidence="1">
    <location>
        <begin position="344"/>
        <end position="356"/>
    </location>
</feature>
<dbReference type="PANTHER" id="PTHR23184:SF9">
    <property type="entry name" value="TETRATRICOPEPTIDE REPEAT PROTEIN 14"/>
    <property type="match status" value="1"/>
</dbReference>
<feature type="compositionally biased region" description="Polar residues" evidence="1">
    <location>
        <begin position="11"/>
        <end position="31"/>
    </location>
</feature>
<accession>A0A165JHF5</accession>
<evidence type="ECO:0000256" key="1">
    <source>
        <dbReference type="SAM" id="MobiDB-lite"/>
    </source>
</evidence>
<dbReference type="PANTHER" id="PTHR23184">
    <property type="entry name" value="TETRATRICOPEPTIDE REPEAT PROTEIN 14"/>
    <property type="match status" value="1"/>
</dbReference>
<evidence type="ECO:0000313" key="3">
    <source>
        <dbReference type="EMBL" id="KZF26246.1"/>
    </source>
</evidence>
<keyword evidence="4" id="KW-1185">Reference proteome</keyword>
<proteinExistence type="predicted"/>
<feature type="region of interest" description="Disordered" evidence="1">
    <location>
        <begin position="577"/>
        <end position="607"/>
    </location>
</feature>
<dbReference type="GeneID" id="28902031"/>
<feature type="region of interest" description="Disordered" evidence="1">
    <location>
        <begin position="726"/>
        <end position="745"/>
    </location>
</feature>
<dbReference type="InterPro" id="IPR039190">
    <property type="entry name" value="TTC14"/>
</dbReference>
<reference evidence="3 4" key="1">
    <citation type="journal article" date="2016" name="Fungal Biol.">
        <title>The genome of Xylona heveae provides a window into fungal endophytism.</title>
        <authorList>
            <person name="Gazis R."/>
            <person name="Kuo A."/>
            <person name="Riley R."/>
            <person name="LaButti K."/>
            <person name="Lipzen A."/>
            <person name="Lin J."/>
            <person name="Amirebrahimi M."/>
            <person name="Hesse C.N."/>
            <person name="Spatafora J.W."/>
            <person name="Henrissat B."/>
            <person name="Hainaut M."/>
            <person name="Grigoriev I.V."/>
            <person name="Hibbett D.S."/>
        </authorList>
    </citation>
    <scope>NUCLEOTIDE SEQUENCE [LARGE SCALE GENOMIC DNA]</scope>
    <source>
        <strain evidence="3 4">TC161</strain>
    </source>
</reference>
<sequence>MSLFGGDDLSAANSSSQAFPAAQQDSLSGNGHSAPVPASHNTGLDLNDNDASNAPVTTEDERQSEEQAEEDNGDFDYMSSGTSQSEERPNKFQGKAWEWRSWTAPERQLAASLDQLQAEDLSLHLYNAHGLKRRLRKRSGEHVPKSWRSKESWISNEAEWRPSKPWTAWPVRPDIVPRETEGFNRKANDEFDAYTIKRAGTWKPSFWLEEELMATTLRIAKDGFDNRELEEEWIESEEGTAQNGDIPDIKDAAYMTDDSQAGMSDYPRKLRVRRKVRREDPGPPLRPVVMADDDQAKRILQPTTRHILSSLDNLLAGLRHSRQAYALSSTEGDTSDAQTELEPEPARAERSEKDETANQTKRRAGRPRKPRPLVPTDIPPVPAQEEDDELSDSSPASAGKKRKVGRPRKYPKPLEGETYYMMRQRLAEESKLSARARRAAHRANVSTSEPESPTASQSTQRKPNDKMRSHSKNRSKSTGYSSSGSTSDLSARSVTKRSGSSTDEKASRQSRTFESLGLRDWSEVIGIASIVGWDPKVVARTASRCAKLFGESLEMRTLGDKGAPVTTESITEFTPFGVRSDSINAPSVSSRNNPASRENSTSLAAESRLNEAASASISSLSQPCLEGSLTRPRPRLPQAVPYSPWSLDPQRTCPIPECRYHNHVFKKRWNLHNHIRRTHGEEFLSSADTTHRPTPTPASSCRVPGTPVPSTIPTPPVGLAVNGVDRNSMPASIHTSPSRGGGSKNLDIDLIPHALLHPYDETLGGVHVDGFLKPIPPPPPIRGQDRTKRKARTDYMQAKRKRSSPSVSKESQRSRLKEDEKDAEIAMQDRLDAYSASKAEKDKQQQQGLRDHTTNQDTDTDTEMDDVSDA</sequence>
<feature type="compositionally biased region" description="Acidic residues" evidence="1">
    <location>
        <begin position="858"/>
        <end position="870"/>
    </location>
</feature>
<evidence type="ECO:0000259" key="2">
    <source>
        <dbReference type="Pfam" id="PF10680"/>
    </source>
</evidence>
<feature type="region of interest" description="Disordered" evidence="1">
    <location>
        <begin position="770"/>
        <end position="870"/>
    </location>
</feature>
<feature type="region of interest" description="Disordered" evidence="1">
    <location>
        <begin position="326"/>
        <end position="513"/>
    </location>
</feature>
<feature type="compositionally biased region" description="Basic and acidic residues" evidence="1">
    <location>
        <begin position="810"/>
        <end position="854"/>
    </location>
</feature>
<feature type="compositionally biased region" description="Pro residues" evidence="1">
    <location>
        <begin position="706"/>
        <end position="716"/>
    </location>
</feature>
<dbReference type="InParanoid" id="A0A165JHF5"/>
<feature type="compositionally biased region" description="Low complexity" evidence="1">
    <location>
        <begin position="476"/>
        <end position="493"/>
    </location>
</feature>
<dbReference type="Proteomes" id="UP000076632">
    <property type="component" value="Unassembled WGS sequence"/>
</dbReference>
<dbReference type="AlphaFoldDB" id="A0A165JHF5"/>
<feature type="region of interest" description="Disordered" evidence="1">
    <location>
        <begin position="258"/>
        <end position="289"/>
    </location>
</feature>
<dbReference type="InterPro" id="IPR019622">
    <property type="entry name" value="Rrn9_dom"/>
</dbReference>
<feature type="compositionally biased region" description="Polar residues" evidence="1">
    <location>
        <begin position="444"/>
        <end position="461"/>
    </location>
</feature>
<dbReference type="Pfam" id="PF10680">
    <property type="entry name" value="RRN9"/>
    <property type="match status" value="1"/>
</dbReference>
<dbReference type="OrthoDB" id="5412288at2759"/>
<feature type="compositionally biased region" description="Polar residues" evidence="1">
    <location>
        <begin position="39"/>
        <end position="56"/>
    </location>
</feature>
<feature type="compositionally biased region" description="Polar residues" evidence="1">
    <location>
        <begin position="581"/>
        <end position="604"/>
    </location>
</feature>
<gene>
    <name evidence="3" type="ORF">L228DRAFT_8310</name>
</gene>
<feature type="compositionally biased region" description="Basic residues" evidence="1">
    <location>
        <begin position="399"/>
        <end position="411"/>
    </location>
</feature>
<feature type="region of interest" description="Disordered" evidence="1">
    <location>
        <begin position="1"/>
        <end position="92"/>
    </location>
</feature>
<evidence type="ECO:0000313" key="4">
    <source>
        <dbReference type="Proteomes" id="UP000076632"/>
    </source>
</evidence>
<feature type="compositionally biased region" description="Polar residues" evidence="1">
    <location>
        <begin position="326"/>
        <end position="338"/>
    </location>
</feature>
<dbReference type="STRING" id="1328760.A0A165JHF5"/>
<feature type="region of interest" description="Disordered" evidence="1">
    <location>
        <begin position="686"/>
        <end position="716"/>
    </location>
</feature>
<feature type="compositionally biased region" description="Basic residues" evidence="1">
    <location>
        <begin position="360"/>
        <end position="371"/>
    </location>
</feature>
<dbReference type="EMBL" id="KV407454">
    <property type="protein sequence ID" value="KZF26246.1"/>
    <property type="molecule type" value="Genomic_DNA"/>
</dbReference>
<name>A0A165JHF5_XYLHT</name>
<feature type="domain" description="Rrn9" evidence="2">
    <location>
        <begin position="113"/>
        <end position="182"/>
    </location>
</feature>
<feature type="compositionally biased region" description="Polar residues" evidence="1">
    <location>
        <begin position="729"/>
        <end position="738"/>
    </location>
</feature>
<protein>
    <recommendedName>
        <fullName evidence="2">Rrn9 domain-containing protein</fullName>
    </recommendedName>
</protein>
<organism evidence="3 4">
    <name type="scientific">Xylona heveae (strain CBS 132557 / TC161)</name>
    <dbReference type="NCBI Taxonomy" id="1328760"/>
    <lineage>
        <taxon>Eukaryota</taxon>
        <taxon>Fungi</taxon>
        <taxon>Dikarya</taxon>
        <taxon>Ascomycota</taxon>
        <taxon>Pezizomycotina</taxon>
        <taxon>Xylonomycetes</taxon>
        <taxon>Xylonales</taxon>
        <taxon>Xylonaceae</taxon>
        <taxon>Xylona</taxon>
    </lineage>
</organism>
<dbReference type="RefSeq" id="XP_018191801.1">
    <property type="nucleotide sequence ID" value="XM_018336894.1"/>
</dbReference>